<dbReference type="AlphaFoldDB" id="A0A445N0L4"/>
<name>A0A445N0L4_9BACT</name>
<organism evidence="1">
    <name type="scientific">uncultured Desulfobacterium sp</name>
    <dbReference type="NCBI Taxonomy" id="201089"/>
    <lineage>
        <taxon>Bacteria</taxon>
        <taxon>Pseudomonadati</taxon>
        <taxon>Thermodesulfobacteriota</taxon>
        <taxon>Desulfobacteria</taxon>
        <taxon>Desulfobacterales</taxon>
        <taxon>Desulfobacteriaceae</taxon>
        <taxon>Desulfobacterium</taxon>
        <taxon>environmental samples</taxon>
    </lineage>
</organism>
<gene>
    <name evidence="1" type="ORF">PITCH_A510010</name>
</gene>
<evidence type="ECO:0000313" key="1">
    <source>
        <dbReference type="EMBL" id="SPD75275.1"/>
    </source>
</evidence>
<reference evidence="1" key="1">
    <citation type="submission" date="2018-01" db="EMBL/GenBank/DDBJ databases">
        <authorList>
            <person name="Regsiter A."/>
            <person name="William W."/>
        </authorList>
    </citation>
    <scope>NUCLEOTIDE SEQUENCE</scope>
    <source>
        <strain evidence="1">TRIP AH-1</strain>
    </source>
</reference>
<proteinExistence type="predicted"/>
<protein>
    <submittedName>
        <fullName evidence="1">Uncharacterized protein</fullName>
    </submittedName>
</protein>
<sequence length="52" mass="6146">MFEYYLNLIFSSKVNPNYTSAFIYLNRIGFKPEYYLASGLSIDFYHSALFCI</sequence>
<dbReference type="EMBL" id="OJIN01000194">
    <property type="protein sequence ID" value="SPD75275.1"/>
    <property type="molecule type" value="Genomic_DNA"/>
</dbReference>
<accession>A0A445N0L4</accession>